<gene>
    <name evidence="6" type="primary">dmlR_1</name>
    <name evidence="6" type="ORF">Tsedi_01078</name>
</gene>
<keyword evidence="3" id="KW-0238">DNA-binding</keyword>
<dbReference type="EMBL" id="VJND01000005">
    <property type="protein sequence ID" value="TSE25854.1"/>
    <property type="molecule type" value="Genomic_DNA"/>
</dbReference>
<evidence type="ECO:0000313" key="7">
    <source>
        <dbReference type="Proteomes" id="UP000320225"/>
    </source>
</evidence>
<dbReference type="GO" id="GO:0003677">
    <property type="term" value="F:DNA binding"/>
    <property type="evidence" value="ECO:0007669"/>
    <property type="project" value="UniProtKB-KW"/>
</dbReference>
<comment type="similarity">
    <text evidence="1">Belongs to the LysR transcriptional regulatory family.</text>
</comment>
<dbReference type="InterPro" id="IPR000847">
    <property type="entry name" value="LysR_HTH_N"/>
</dbReference>
<dbReference type="Proteomes" id="UP000320225">
    <property type="component" value="Unassembled WGS sequence"/>
</dbReference>
<organism evidence="6 7">
    <name type="scientific">Tepidimonas sediminis</name>
    <dbReference type="NCBI Taxonomy" id="2588941"/>
    <lineage>
        <taxon>Bacteria</taxon>
        <taxon>Pseudomonadati</taxon>
        <taxon>Pseudomonadota</taxon>
        <taxon>Betaproteobacteria</taxon>
        <taxon>Burkholderiales</taxon>
        <taxon>Tepidimonas</taxon>
    </lineage>
</organism>
<keyword evidence="7" id="KW-1185">Reference proteome</keyword>
<dbReference type="InterPro" id="IPR058163">
    <property type="entry name" value="LysR-type_TF_proteobact-type"/>
</dbReference>
<protein>
    <submittedName>
        <fullName evidence="6">HTH-type transcriptional regulator DmlR</fullName>
    </submittedName>
</protein>
<dbReference type="Gene3D" id="1.10.10.10">
    <property type="entry name" value="Winged helix-like DNA-binding domain superfamily/Winged helix DNA-binding domain"/>
    <property type="match status" value="1"/>
</dbReference>
<evidence type="ECO:0000256" key="4">
    <source>
        <dbReference type="ARBA" id="ARBA00023163"/>
    </source>
</evidence>
<evidence type="ECO:0000256" key="2">
    <source>
        <dbReference type="ARBA" id="ARBA00023015"/>
    </source>
</evidence>
<accession>A0A554WQL1</accession>
<dbReference type="GO" id="GO:0003700">
    <property type="term" value="F:DNA-binding transcription factor activity"/>
    <property type="evidence" value="ECO:0007669"/>
    <property type="project" value="InterPro"/>
</dbReference>
<sequence>MDRLQGLRAFVAVAEHGGFAAAGRVLDLSPPSITRLVAELEAELGVRLFHRTTRRVALTEEGTLYLERVRSILADLDEADALVAQRSHRVDGVLRVLATPMLANVLVAPLVPRLLDAHPHLRVEVDVQSYGIPAVEGHDVALFAVEGEADTGLIARRVASGHSALVASPAYLRRMGAPAHPAELVRHRCLRYRGLDTHRHAWTLMRLDGPPERVDIPLEPVVCSNHVETLLRVALSDGGIVAVALDLVAQPLAQGALVRVLPDWVADRWSLYAALPSRRHLPARTRVFLEELGGAARAIQYRSGGASAA</sequence>
<dbReference type="Gene3D" id="3.40.190.290">
    <property type="match status" value="1"/>
</dbReference>
<dbReference type="SUPFAM" id="SSF46785">
    <property type="entry name" value="Winged helix' DNA-binding domain"/>
    <property type="match status" value="1"/>
</dbReference>
<dbReference type="AlphaFoldDB" id="A0A554WQL1"/>
<proteinExistence type="inferred from homology"/>
<dbReference type="InterPro" id="IPR005119">
    <property type="entry name" value="LysR_subst-bd"/>
</dbReference>
<dbReference type="PROSITE" id="PS50931">
    <property type="entry name" value="HTH_LYSR"/>
    <property type="match status" value="1"/>
</dbReference>
<dbReference type="PANTHER" id="PTHR30537:SF5">
    <property type="entry name" value="HTH-TYPE TRANSCRIPTIONAL ACTIVATOR TTDR-RELATED"/>
    <property type="match status" value="1"/>
</dbReference>
<dbReference type="SUPFAM" id="SSF53850">
    <property type="entry name" value="Periplasmic binding protein-like II"/>
    <property type="match status" value="1"/>
</dbReference>
<dbReference type="Pfam" id="PF00126">
    <property type="entry name" value="HTH_1"/>
    <property type="match status" value="1"/>
</dbReference>
<dbReference type="FunFam" id="1.10.10.10:FF:000001">
    <property type="entry name" value="LysR family transcriptional regulator"/>
    <property type="match status" value="1"/>
</dbReference>
<evidence type="ECO:0000259" key="5">
    <source>
        <dbReference type="PROSITE" id="PS50931"/>
    </source>
</evidence>
<evidence type="ECO:0000313" key="6">
    <source>
        <dbReference type="EMBL" id="TSE25854.1"/>
    </source>
</evidence>
<keyword evidence="2" id="KW-0805">Transcription regulation</keyword>
<comment type="caution">
    <text evidence="6">The sequence shown here is derived from an EMBL/GenBank/DDBJ whole genome shotgun (WGS) entry which is preliminary data.</text>
</comment>
<dbReference type="InterPro" id="IPR036390">
    <property type="entry name" value="WH_DNA-bd_sf"/>
</dbReference>
<name>A0A554WQL1_9BURK</name>
<evidence type="ECO:0000256" key="1">
    <source>
        <dbReference type="ARBA" id="ARBA00009437"/>
    </source>
</evidence>
<feature type="domain" description="HTH lysR-type" evidence="5">
    <location>
        <begin position="1"/>
        <end position="59"/>
    </location>
</feature>
<keyword evidence="4" id="KW-0804">Transcription</keyword>
<dbReference type="Pfam" id="PF03466">
    <property type="entry name" value="LysR_substrate"/>
    <property type="match status" value="1"/>
</dbReference>
<dbReference type="InterPro" id="IPR036388">
    <property type="entry name" value="WH-like_DNA-bd_sf"/>
</dbReference>
<reference evidence="6 7" key="1">
    <citation type="submission" date="2019-07" db="EMBL/GenBank/DDBJ databases">
        <title>Tepidimonas sediminis YIM 72259 draft genome.</title>
        <authorList>
            <person name="Da Costa M.S."/>
            <person name="Froufe H.J.C."/>
            <person name="Egas C."/>
            <person name="Albuquerque L."/>
        </authorList>
    </citation>
    <scope>NUCLEOTIDE SEQUENCE [LARGE SCALE GENOMIC DNA]</scope>
    <source>
        <strain evidence="6 7">YIM 72259</strain>
    </source>
</reference>
<dbReference type="CDD" id="cd08422">
    <property type="entry name" value="PBP2_CrgA_like"/>
    <property type="match status" value="1"/>
</dbReference>
<dbReference type="OrthoDB" id="9080899at2"/>
<evidence type="ECO:0000256" key="3">
    <source>
        <dbReference type="ARBA" id="ARBA00023125"/>
    </source>
</evidence>
<dbReference type="PANTHER" id="PTHR30537">
    <property type="entry name" value="HTH-TYPE TRANSCRIPTIONAL REGULATOR"/>
    <property type="match status" value="1"/>
</dbReference>
<dbReference type="RefSeq" id="WP_143894414.1">
    <property type="nucleotide sequence ID" value="NZ_VJND01000005.1"/>
</dbReference>